<keyword evidence="7 8" id="KW-0472">Membrane</keyword>
<feature type="transmembrane region" description="Helical" evidence="8">
    <location>
        <begin position="7"/>
        <end position="25"/>
    </location>
</feature>
<feature type="transmembrane region" description="Helical" evidence="8">
    <location>
        <begin position="31"/>
        <end position="48"/>
    </location>
</feature>
<sequence length="334" mass="38026">MKIALKPIVNIVYILVLLILMYVFIKYLKPVIIAAFLSYMLYPIVKYLKRKGLSQKIASISTVAIFIMLIALTLIYVIPMIIKEAADLMNNLNEITHELEKILIFLNDEQLPPYIKNIVNVTTVKLEEIISRNIKKTFDDIFNLLSNIPTYILIPIFMYYFLSDSEYFTKTLRAIIPFKLRDKALEMFRDYDKILGAFFKGQLILSIIITLSTLGILIIFKIKYAFIIAFLNGITNIIPYFGPLLGFIPALLSALTESTTKALYISVAFFVIQEIESGVIAPKILENKLGLHPVIVLIALLIGGKFFGSWGLILSVPVFAILKVTYNYLINNLY</sequence>
<dbReference type="Proteomes" id="UP000052015">
    <property type="component" value="Unassembled WGS sequence"/>
</dbReference>
<evidence type="ECO:0000256" key="6">
    <source>
        <dbReference type="ARBA" id="ARBA00022989"/>
    </source>
</evidence>
<comment type="similarity">
    <text evidence="2">Belongs to the autoinducer-2 exporter (AI-2E) (TC 2.A.86) family.</text>
</comment>
<proteinExistence type="inferred from homology"/>
<keyword evidence="3" id="KW-0813">Transport</keyword>
<feature type="transmembrane region" description="Helical" evidence="8">
    <location>
        <begin position="294"/>
        <end position="322"/>
    </location>
</feature>
<dbReference type="PANTHER" id="PTHR21716">
    <property type="entry name" value="TRANSMEMBRANE PROTEIN"/>
    <property type="match status" value="1"/>
</dbReference>
<dbReference type="AlphaFoldDB" id="A0A0R3JWZ6"/>
<organism evidence="9 10">
    <name type="scientific">Caloramator mitchellensis</name>
    <dbReference type="NCBI Taxonomy" id="908809"/>
    <lineage>
        <taxon>Bacteria</taxon>
        <taxon>Bacillati</taxon>
        <taxon>Bacillota</taxon>
        <taxon>Clostridia</taxon>
        <taxon>Eubacteriales</taxon>
        <taxon>Clostridiaceae</taxon>
        <taxon>Caloramator</taxon>
    </lineage>
</organism>
<evidence type="ECO:0000256" key="2">
    <source>
        <dbReference type="ARBA" id="ARBA00009773"/>
    </source>
</evidence>
<feature type="transmembrane region" description="Helical" evidence="8">
    <location>
        <begin position="262"/>
        <end position="282"/>
    </location>
</feature>
<keyword evidence="10" id="KW-1185">Reference proteome</keyword>
<dbReference type="EMBL" id="LKHP01000006">
    <property type="protein sequence ID" value="KRQ86877.1"/>
    <property type="molecule type" value="Genomic_DNA"/>
</dbReference>
<evidence type="ECO:0000256" key="4">
    <source>
        <dbReference type="ARBA" id="ARBA00022475"/>
    </source>
</evidence>
<evidence type="ECO:0000256" key="1">
    <source>
        <dbReference type="ARBA" id="ARBA00004651"/>
    </source>
</evidence>
<keyword evidence="4" id="KW-1003">Cell membrane</keyword>
<reference evidence="9 10" key="1">
    <citation type="submission" date="2015-09" db="EMBL/GenBank/DDBJ databases">
        <title>Draft genome sequence of a Caloramator mitchellensis, a moderate thermophile from the Great Artesian Basin of Australia.</title>
        <authorList>
            <person name="Patel B.K."/>
        </authorList>
    </citation>
    <scope>NUCLEOTIDE SEQUENCE [LARGE SCALE GENOMIC DNA]</scope>
    <source>
        <strain evidence="9 10">VF08</strain>
    </source>
</reference>
<evidence type="ECO:0000256" key="3">
    <source>
        <dbReference type="ARBA" id="ARBA00022448"/>
    </source>
</evidence>
<feature type="transmembrane region" description="Helical" evidence="8">
    <location>
        <begin position="237"/>
        <end position="255"/>
    </location>
</feature>
<accession>A0A0R3JWZ6</accession>
<feature type="transmembrane region" description="Helical" evidence="8">
    <location>
        <begin position="141"/>
        <end position="162"/>
    </location>
</feature>
<name>A0A0R3JWZ6_CALMK</name>
<gene>
    <name evidence="9" type="primary">tqsA</name>
    <name evidence="9" type="ORF">ABG79_01368</name>
</gene>
<evidence type="ECO:0000256" key="7">
    <source>
        <dbReference type="ARBA" id="ARBA00023136"/>
    </source>
</evidence>
<dbReference type="InterPro" id="IPR002549">
    <property type="entry name" value="AI-2E-like"/>
</dbReference>
<feature type="transmembrane region" description="Helical" evidence="8">
    <location>
        <begin position="60"/>
        <end position="82"/>
    </location>
</feature>
<protein>
    <submittedName>
        <fullName evidence="9">AI-2 transport protein TqsA</fullName>
    </submittedName>
</protein>
<dbReference type="PANTHER" id="PTHR21716:SF53">
    <property type="entry name" value="PERMEASE PERM-RELATED"/>
    <property type="match status" value="1"/>
</dbReference>
<dbReference type="Pfam" id="PF01594">
    <property type="entry name" value="AI-2E_transport"/>
    <property type="match status" value="1"/>
</dbReference>
<keyword evidence="6 8" id="KW-1133">Transmembrane helix</keyword>
<comment type="subcellular location">
    <subcellularLocation>
        <location evidence="1">Cell membrane</location>
        <topology evidence="1">Multi-pass membrane protein</topology>
    </subcellularLocation>
</comment>
<feature type="transmembrane region" description="Helical" evidence="8">
    <location>
        <begin position="203"/>
        <end position="231"/>
    </location>
</feature>
<evidence type="ECO:0000313" key="10">
    <source>
        <dbReference type="Proteomes" id="UP000052015"/>
    </source>
</evidence>
<comment type="caution">
    <text evidence="9">The sequence shown here is derived from an EMBL/GenBank/DDBJ whole genome shotgun (WGS) entry which is preliminary data.</text>
</comment>
<dbReference type="STRING" id="908809.ABG79_01368"/>
<evidence type="ECO:0000256" key="8">
    <source>
        <dbReference type="SAM" id="Phobius"/>
    </source>
</evidence>
<evidence type="ECO:0000313" key="9">
    <source>
        <dbReference type="EMBL" id="KRQ86877.1"/>
    </source>
</evidence>
<keyword evidence="5 8" id="KW-0812">Transmembrane</keyword>
<dbReference type="OrthoDB" id="9793390at2"/>
<evidence type="ECO:0000256" key="5">
    <source>
        <dbReference type="ARBA" id="ARBA00022692"/>
    </source>
</evidence>
<dbReference type="GO" id="GO:0005886">
    <property type="term" value="C:plasma membrane"/>
    <property type="evidence" value="ECO:0007669"/>
    <property type="project" value="UniProtKB-SubCell"/>
</dbReference>
<dbReference type="RefSeq" id="WP_057978450.1">
    <property type="nucleotide sequence ID" value="NZ_LKHP01000006.1"/>
</dbReference>